<evidence type="ECO:0000313" key="6">
    <source>
        <dbReference type="EMBL" id="NVD27634.1"/>
    </source>
</evidence>
<proteinExistence type="inferred from homology"/>
<organism evidence="6 7">
    <name type="scientific">Parasphingorhabdus flavimaris</name>
    <dbReference type="NCBI Taxonomy" id="266812"/>
    <lineage>
        <taxon>Bacteria</taxon>
        <taxon>Pseudomonadati</taxon>
        <taxon>Pseudomonadota</taxon>
        <taxon>Alphaproteobacteria</taxon>
        <taxon>Sphingomonadales</taxon>
        <taxon>Sphingomonadaceae</taxon>
        <taxon>Parasphingorhabdus</taxon>
    </lineage>
</organism>
<dbReference type="InterPro" id="IPR036388">
    <property type="entry name" value="WH-like_DNA-bd_sf"/>
</dbReference>
<dbReference type="SUPFAM" id="SSF53850">
    <property type="entry name" value="Periplasmic binding protein-like II"/>
    <property type="match status" value="1"/>
</dbReference>
<evidence type="ECO:0000256" key="2">
    <source>
        <dbReference type="ARBA" id="ARBA00023015"/>
    </source>
</evidence>
<sequence>MRLDNFDLNLLVAFDILLQEKNVTKAAARAHVTQAAMSAQLKRLREAFQDEILAQQGKKMVPTPYALAMHPEITETIASLRALIARKGKFDPATSEREFKIVASDYITTVLLVPLLGAISTIAPFVKLDIALPYSNTNKSLADGELDMFLGPETFTHPDHPSELIFEERHVVVGWSGNPHMNEQMTIKRLSELGHVGVSISGGDTYIDAWMRETNIERRIEVRAPSFLQAPFLVLETNRVCLMHERLAQSLAGRLPLRIANLPFEVPPMREMLQFHATREKDPGLTWLREQIKSLATLR</sequence>
<dbReference type="PANTHER" id="PTHR30118:SF6">
    <property type="entry name" value="HTH-TYPE TRANSCRIPTIONAL REGULATOR LEUO"/>
    <property type="match status" value="1"/>
</dbReference>
<dbReference type="Proteomes" id="UP000652427">
    <property type="component" value="Unassembled WGS sequence"/>
</dbReference>
<accession>A0ABX2N1S8</accession>
<dbReference type="RefSeq" id="WP_176279139.1">
    <property type="nucleotide sequence ID" value="NZ_JABWMH010000002.1"/>
</dbReference>
<feature type="domain" description="HTH lysR-type" evidence="5">
    <location>
        <begin position="6"/>
        <end position="63"/>
    </location>
</feature>
<dbReference type="Gene3D" id="1.10.10.10">
    <property type="entry name" value="Winged helix-like DNA-binding domain superfamily/Winged helix DNA-binding domain"/>
    <property type="match status" value="1"/>
</dbReference>
<comment type="caution">
    <text evidence="6">The sequence shown here is derived from an EMBL/GenBank/DDBJ whole genome shotgun (WGS) entry which is preliminary data.</text>
</comment>
<dbReference type="Pfam" id="PF00126">
    <property type="entry name" value="HTH_1"/>
    <property type="match status" value="1"/>
</dbReference>
<evidence type="ECO:0000256" key="1">
    <source>
        <dbReference type="ARBA" id="ARBA00009437"/>
    </source>
</evidence>
<dbReference type="Pfam" id="PF03466">
    <property type="entry name" value="LysR_substrate"/>
    <property type="match status" value="1"/>
</dbReference>
<dbReference type="InterPro" id="IPR050389">
    <property type="entry name" value="LysR-type_TF"/>
</dbReference>
<evidence type="ECO:0000256" key="4">
    <source>
        <dbReference type="ARBA" id="ARBA00023163"/>
    </source>
</evidence>
<dbReference type="SUPFAM" id="SSF46785">
    <property type="entry name" value="Winged helix' DNA-binding domain"/>
    <property type="match status" value="1"/>
</dbReference>
<dbReference type="PANTHER" id="PTHR30118">
    <property type="entry name" value="HTH-TYPE TRANSCRIPTIONAL REGULATOR LEUO-RELATED"/>
    <property type="match status" value="1"/>
</dbReference>
<keyword evidence="4" id="KW-0804">Transcription</keyword>
<keyword evidence="3" id="KW-0238">DNA-binding</keyword>
<gene>
    <name evidence="6" type="ORF">HUO14_06935</name>
</gene>
<keyword evidence="7" id="KW-1185">Reference proteome</keyword>
<evidence type="ECO:0000256" key="3">
    <source>
        <dbReference type="ARBA" id="ARBA00023125"/>
    </source>
</evidence>
<protein>
    <submittedName>
        <fullName evidence="6">LysR family transcriptional regulator</fullName>
    </submittedName>
</protein>
<dbReference type="InterPro" id="IPR000847">
    <property type="entry name" value="LysR_HTH_N"/>
</dbReference>
<reference evidence="6 7" key="1">
    <citation type="submission" date="2020-06" db="EMBL/GenBank/DDBJ databases">
        <authorList>
            <person name="Kim S.-J."/>
            <person name="Park S.-J."/>
        </authorList>
    </citation>
    <scope>NUCLEOTIDE SEQUENCE [LARGE SCALE GENOMIC DNA]</scope>
    <source>
        <strain evidence="6 7">SW-151</strain>
    </source>
</reference>
<dbReference type="InterPro" id="IPR036390">
    <property type="entry name" value="WH_DNA-bd_sf"/>
</dbReference>
<comment type="similarity">
    <text evidence="1">Belongs to the LysR transcriptional regulatory family.</text>
</comment>
<evidence type="ECO:0000259" key="5">
    <source>
        <dbReference type="PROSITE" id="PS50931"/>
    </source>
</evidence>
<dbReference type="PROSITE" id="PS50931">
    <property type="entry name" value="HTH_LYSR"/>
    <property type="match status" value="1"/>
</dbReference>
<dbReference type="Gene3D" id="3.40.190.10">
    <property type="entry name" value="Periplasmic binding protein-like II"/>
    <property type="match status" value="2"/>
</dbReference>
<dbReference type="InterPro" id="IPR005119">
    <property type="entry name" value="LysR_subst-bd"/>
</dbReference>
<dbReference type="EMBL" id="JABWMH010000002">
    <property type="protein sequence ID" value="NVD27634.1"/>
    <property type="molecule type" value="Genomic_DNA"/>
</dbReference>
<keyword evidence="2" id="KW-0805">Transcription regulation</keyword>
<evidence type="ECO:0000313" key="7">
    <source>
        <dbReference type="Proteomes" id="UP000652427"/>
    </source>
</evidence>
<name>A0ABX2N1S8_9SPHN</name>